<dbReference type="Proteomes" id="UP000271603">
    <property type="component" value="Chromosome"/>
</dbReference>
<organism evidence="1 2">
    <name type="scientific">Serratia rubidaea</name>
    <name type="common">Serratia marinorubra</name>
    <dbReference type="NCBI Taxonomy" id="61652"/>
    <lineage>
        <taxon>Bacteria</taxon>
        <taxon>Pseudomonadati</taxon>
        <taxon>Pseudomonadota</taxon>
        <taxon>Gammaproteobacteria</taxon>
        <taxon>Enterobacterales</taxon>
        <taxon>Yersiniaceae</taxon>
        <taxon>Serratia</taxon>
    </lineage>
</organism>
<gene>
    <name evidence="1" type="ORF">NCTC9419_05013</name>
</gene>
<accession>A0A3S4I517</accession>
<evidence type="ECO:0000313" key="1">
    <source>
        <dbReference type="EMBL" id="VEA73384.1"/>
    </source>
</evidence>
<dbReference type="AlphaFoldDB" id="A0A3S4I517"/>
<protein>
    <submittedName>
        <fullName evidence="1">Uncharacterized protein</fullName>
    </submittedName>
</protein>
<sequence>MSRQTKIEKCYRKINDAFSRKLGDDFRAKFQREIETRFSIFSMSLVSSPTDGKDFTPEQHAWVDAYSSGYLAAMRQVTEEL</sequence>
<reference evidence="1 2" key="1">
    <citation type="submission" date="2018-12" db="EMBL/GenBank/DDBJ databases">
        <authorList>
            <consortium name="Pathogen Informatics"/>
        </authorList>
    </citation>
    <scope>NUCLEOTIDE SEQUENCE [LARGE SCALE GENOMIC DNA]</scope>
    <source>
        <strain evidence="1 2">NCTC9419</strain>
    </source>
</reference>
<name>A0A3S4I517_SERRU</name>
<evidence type="ECO:0000313" key="2">
    <source>
        <dbReference type="Proteomes" id="UP000271603"/>
    </source>
</evidence>
<dbReference type="EMBL" id="LR134155">
    <property type="protein sequence ID" value="VEA73384.1"/>
    <property type="molecule type" value="Genomic_DNA"/>
</dbReference>
<proteinExistence type="predicted"/>